<feature type="chain" id="PRO_5021867400" description="PEP-CTERM protein-sorting domain-containing protein" evidence="1">
    <location>
        <begin position="29"/>
        <end position="265"/>
    </location>
</feature>
<keyword evidence="3" id="KW-1185">Reference proteome</keyword>
<proteinExistence type="predicted"/>
<sequence precursor="true">MKRLQPKRWLVAWAGAALACYLAGPATAATISLDSSSDTWIRDGRSYSANGIDGVLDARTEFVPYVQFDMSGLDIDSITDAALRLWKVPSARNDTIVTGRYATYGLSDLPGNTLQNWHETDDFDPGDATNGLDFRNTGAEWSPNYTATTGTQANGIDRDLLTSLDMEDGANVVESVNNSTGEIVLTGADLIAFLNSRADDNGLVTFLLPVEADGGRGWGIASKENVDSALHPQLDLTYSANVPEPTSLVLCGLAGAMLLVARRRG</sequence>
<accession>A0A518AL98</accession>
<dbReference type="Proteomes" id="UP000315750">
    <property type="component" value="Chromosome"/>
</dbReference>
<dbReference type="KEGG" id="amuc:Pan181_16950"/>
<dbReference type="NCBIfam" id="TIGR02595">
    <property type="entry name" value="PEP_CTERM"/>
    <property type="match status" value="1"/>
</dbReference>
<evidence type="ECO:0000313" key="2">
    <source>
        <dbReference type="EMBL" id="QDU55505.1"/>
    </source>
</evidence>
<dbReference type="EMBL" id="CP036278">
    <property type="protein sequence ID" value="QDU55505.1"/>
    <property type="molecule type" value="Genomic_DNA"/>
</dbReference>
<evidence type="ECO:0000313" key="3">
    <source>
        <dbReference type="Proteomes" id="UP000315750"/>
    </source>
</evidence>
<keyword evidence="1" id="KW-0732">Signal</keyword>
<gene>
    <name evidence="2" type="ORF">Pan181_16950</name>
</gene>
<name>A0A518AL98_9BACT</name>
<feature type="signal peptide" evidence="1">
    <location>
        <begin position="1"/>
        <end position="28"/>
    </location>
</feature>
<evidence type="ECO:0008006" key="4">
    <source>
        <dbReference type="Google" id="ProtNLM"/>
    </source>
</evidence>
<dbReference type="RefSeq" id="WP_145246357.1">
    <property type="nucleotide sequence ID" value="NZ_CP036278.1"/>
</dbReference>
<evidence type="ECO:0000256" key="1">
    <source>
        <dbReference type="SAM" id="SignalP"/>
    </source>
</evidence>
<dbReference type="AlphaFoldDB" id="A0A518AL98"/>
<dbReference type="PROSITE" id="PS51257">
    <property type="entry name" value="PROKAR_LIPOPROTEIN"/>
    <property type="match status" value="1"/>
</dbReference>
<organism evidence="2 3">
    <name type="scientific">Aeoliella mucimassa</name>
    <dbReference type="NCBI Taxonomy" id="2527972"/>
    <lineage>
        <taxon>Bacteria</taxon>
        <taxon>Pseudomonadati</taxon>
        <taxon>Planctomycetota</taxon>
        <taxon>Planctomycetia</taxon>
        <taxon>Pirellulales</taxon>
        <taxon>Lacipirellulaceae</taxon>
        <taxon>Aeoliella</taxon>
    </lineage>
</organism>
<protein>
    <recommendedName>
        <fullName evidence="4">PEP-CTERM protein-sorting domain-containing protein</fullName>
    </recommendedName>
</protein>
<reference evidence="2 3" key="1">
    <citation type="submission" date="2019-02" db="EMBL/GenBank/DDBJ databases">
        <title>Deep-cultivation of Planctomycetes and their phenomic and genomic characterization uncovers novel biology.</title>
        <authorList>
            <person name="Wiegand S."/>
            <person name="Jogler M."/>
            <person name="Boedeker C."/>
            <person name="Pinto D."/>
            <person name="Vollmers J."/>
            <person name="Rivas-Marin E."/>
            <person name="Kohn T."/>
            <person name="Peeters S.H."/>
            <person name="Heuer A."/>
            <person name="Rast P."/>
            <person name="Oberbeckmann S."/>
            <person name="Bunk B."/>
            <person name="Jeske O."/>
            <person name="Meyerdierks A."/>
            <person name="Storesund J.E."/>
            <person name="Kallscheuer N."/>
            <person name="Luecker S."/>
            <person name="Lage O.M."/>
            <person name="Pohl T."/>
            <person name="Merkel B.J."/>
            <person name="Hornburger P."/>
            <person name="Mueller R.-W."/>
            <person name="Bruemmer F."/>
            <person name="Labrenz M."/>
            <person name="Spormann A.M."/>
            <person name="Op den Camp H."/>
            <person name="Overmann J."/>
            <person name="Amann R."/>
            <person name="Jetten M.S.M."/>
            <person name="Mascher T."/>
            <person name="Medema M.H."/>
            <person name="Devos D.P."/>
            <person name="Kaster A.-K."/>
            <person name="Ovreas L."/>
            <person name="Rohde M."/>
            <person name="Galperin M.Y."/>
            <person name="Jogler C."/>
        </authorList>
    </citation>
    <scope>NUCLEOTIDE SEQUENCE [LARGE SCALE GENOMIC DNA]</scope>
    <source>
        <strain evidence="2 3">Pan181</strain>
    </source>
</reference>
<dbReference type="InterPro" id="IPR013424">
    <property type="entry name" value="Ice-binding_C"/>
</dbReference>